<dbReference type="PANTHER" id="PTHR48051:SF1">
    <property type="entry name" value="RAS SUPPRESSOR PROTEIN 1"/>
    <property type="match status" value="1"/>
</dbReference>
<dbReference type="PANTHER" id="PTHR48051">
    <property type="match status" value="1"/>
</dbReference>
<dbReference type="GO" id="GO:0005737">
    <property type="term" value="C:cytoplasm"/>
    <property type="evidence" value="ECO:0007669"/>
    <property type="project" value="TreeGrafter"/>
</dbReference>
<dbReference type="SUPFAM" id="SSF52058">
    <property type="entry name" value="L domain-like"/>
    <property type="match status" value="2"/>
</dbReference>
<dbReference type="EnsemblMetazoa" id="XM_028286740.2">
    <property type="protein sequence ID" value="XP_028142541.1"/>
    <property type="gene ID" value="LOC114336382"/>
</dbReference>
<dbReference type="InterPro" id="IPR003591">
    <property type="entry name" value="Leu-rich_rpt_typical-subtyp"/>
</dbReference>
<dbReference type="Pfam" id="PF00560">
    <property type="entry name" value="LRR_1"/>
    <property type="match status" value="1"/>
</dbReference>
<keyword evidence="2" id="KW-0677">Repeat</keyword>
<dbReference type="SMART" id="SM00365">
    <property type="entry name" value="LRR_SD22"/>
    <property type="match status" value="9"/>
</dbReference>
<dbReference type="SMART" id="SM00369">
    <property type="entry name" value="LRR_TYP"/>
    <property type="match status" value="13"/>
</dbReference>
<dbReference type="RefSeq" id="XP_028142541.1">
    <property type="nucleotide sequence ID" value="XM_028286740.1"/>
</dbReference>
<evidence type="ECO:0000256" key="2">
    <source>
        <dbReference type="ARBA" id="ARBA00022737"/>
    </source>
</evidence>
<dbReference type="FunFam" id="3.80.10.10:FF:000193">
    <property type="entry name" value="Leucine-rich repeat-containing protein 40"/>
    <property type="match status" value="1"/>
</dbReference>
<dbReference type="Pfam" id="PF13516">
    <property type="entry name" value="LRR_6"/>
    <property type="match status" value="1"/>
</dbReference>
<keyword evidence="1" id="KW-0433">Leucine-rich repeat</keyword>
<dbReference type="AlphaFoldDB" id="A0A6P7G109"/>
<dbReference type="PROSITE" id="PS51450">
    <property type="entry name" value="LRR"/>
    <property type="match status" value="8"/>
</dbReference>
<name>A0A6P7G109_DIAVI</name>
<evidence type="ECO:0000313" key="3">
    <source>
        <dbReference type="EnsemblMetazoa" id="XP_028142541.1"/>
    </source>
</evidence>
<protein>
    <submittedName>
        <fullName evidence="5">Leucine-rich repeat-containing protein 40-like isoform X2</fullName>
    </submittedName>
</protein>
<dbReference type="OrthoDB" id="660555at2759"/>
<sequence length="581" mass="66679">MEKQNKVKSRRKCVNPVFHLQTKDENDQHMTKDVIKKVRTTGQLNLSSRHLSEVPEKLFSIYELTNENEINIDLSRPVKEEEAWWNIKTLTHLDLSSNVLTNLPKQIGMFQDLVVLNLHDNLLTSLPEEISSLTKLTKLSLNHNKITNLPQGFFNLTELKQLFISHNCLDSVSKDISDLVMLEKLDLSNNVILNLPSGIGFLVRLTELNVSNNKLAKLPPDIVNLRALLKMDISHNSITQLPDMGELRKLQILYAQHNDIREIPGFFGCEQVHEIYFGNNFIEEIPLEFCENMNHLKILELRDNQIKAVPSEITKLAHLTKFDLTNNDIEELPNAMGLMPHLQSFKIEGNKLKQIRPDIIHTGTNRILRHLREKISDEELQILSVPSDVSYDCKIYPDRYTMRNGNILNLALKNISDVPEECFMEAKEANVSNVDLCKNKFVDIPHGLKLLSNTLTELNMSCNRISNVPEFLMDLTKLKFCDLSKNQLEDLPDSLSSLVYIRELILSNNRFKKIPNCIFQMVGIEILLMNDNNIEEIPIDNLKMLTRIATLDLSNNSINYVPPELGNIKQLRWISSALIII</sequence>
<dbReference type="InterPro" id="IPR001611">
    <property type="entry name" value="Leu-rich_rpt"/>
</dbReference>
<reference evidence="5" key="1">
    <citation type="submission" date="2025-04" db="UniProtKB">
        <authorList>
            <consortium name="RefSeq"/>
        </authorList>
    </citation>
    <scope>IDENTIFICATION</scope>
    <source>
        <tissue evidence="5">Whole insect</tissue>
    </source>
</reference>
<accession>A0A6P7G109</accession>
<dbReference type="Gene3D" id="3.80.10.10">
    <property type="entry name" value="Ribonuclease Inhibitor"/>
    <property type="match status" value="2"/>
</dbReference>
<proteinExistence type="predicted"/>
<dbReference type="Proteomes" id="UP001652700">
    <property type="component" value="Unplaced"/>
</dbReference>
<dbReference type="InterPro" id="IPR032675">
    <property type="entry name" value="LRR_dom_sf"/>
</dbReference>
<dbReference type="Pfam" id="PF13855">
    <property type="entry name" value="LRR_8"/>
    <property type="match status" value="4"/>
</dbReference>
<reference evidence="3" key="2">
    <citation type="submission" date="2025-05" db="UniProtKB">
        <authorList>
            <consortium name="EnsemblMetazoa"/>
        </authorList>
    </citation>
    <scope>IDENTIFICATION</scope>
</reference>
<evidence type="ECO:0000313" key="4">
    <source>
        <dbReference type="Proteomes" id="UP001652700"/>
    </source>
</evidence>
<dbReference type="SMART" id="SM00364">
    <property type="entry name" value="LRR_BAC"/>
    <property type="match status" value="11"/>
</dbReference>
<dbReference type="FunFam" id="3.80.10.10:FF:000116">
    <property type="entry name" value="Leucine-rich repeat-containing protein 40"/>
    <property type="match status" value="1"/>
</dbReference>
<dbReference type="PRINTS" id="PR00019">
    <property type="entry name" value="LEURICHRPT"/>
</dbReference>
<evidence type="ECO:0000313" key="5">
    <source>
        <dbReference type="RefSeq" id="XP_028142541.1"/>
    </source>
</evidence>
<gene>
    <name evidence="5" type="primary">LOC114336382</name>
</gene>
<organism evidence="5">
    <name type="scientific">Diabrotica virgifera virgifera</name>
    <name type="common">western corn rootworm</name>
    <dbReference type="NCBI Taxonomy" id="50390"/>
    <lineage>
        <taxon>Eukaryota</taxon>
        <taxon>Metazoa</taxon>
        <taxon>Ecdysozoa</taxon>
        <taxon>Arthropoda</taxon>
        <taxon>Hexapoda</taxon>
        <taxon>Insecta</taxon>
        <taxon>Pterygota</taxon>
        <taxon>Neoptera</taxon>
        <taxon>Endopterygota</taxon>
        <taxon>Coleoptera</taxon>
        <taxon>Polyphaga</taxon>
        <taxon>Cucujiformia</taxon>
        <taxon>Chrysomeloidea</taxon>
        <taxon>Chrysomelidae</taxon>
        <taxon>Galerucinae</taxon>
        <taxon>Diabroticina</taxon>
        <taxon>Diabroticites</taxon>
        <taxon>Diabrotica</taxon>
    </lineage>
</organism>
<dbReference type="GeneID" id="114336382"/>
<dbReference type="InterPro" id="IPR050216">
    <property type="entry name" value="LRR_domain-containing"/>
</dbReference>
<evidence type="ECO:0000256" key="1">
    <source>
        <dbReference type="ARBA" id="ARBA00022614"/>
    </source>
</evidence>
<keyword evidence="4" id="KW-1185">Reference proteome</keyword>